<dbReference type="Proteomes" id="UP000530660">
    <property type="component" value="Unassembled WGS sequence"/>
</dbReference>
<gene>
    <name evidence="1" type="ORF">F1559_002611</name>
</gene>
<keyword evidence="2" id="KW-1185">Reference proteome</keyword>
<dbReference type="AlphaFoldDB" id="A0A7J7IQ06"/>
<dbReference type="OrthoDB" id="10421143at2759"/>
<sequence>MHRTRPGGTRRWKSVANEGVLVCALLGCVLFLLYLVLALLNQRQTGVNVASAQDLFILRPRRSSFRLLESPERFVTLSLVGSSLGRPAVLRTVERALALAARQFDPDYLHQKRFPFVITMFMTVGSPSIQEVRASGNQRYVESTVDSISRYEGLRYWYRSQVLRPEFGGRSVIHPRRWLEELRRNPEEIELTVSGDAMTPRLRTHEPPTYTFRFLQSLAKGAPASFNGTWSWNAAEHCLSKDRICGRDSHALHSEYTWWRSEQTLSSRRLSQWLNEALILFRKAWNYDPSVFSPPFDEWTVGFVNAVTGLARSRSSTWIPGFQTSPGQASKLRELCQGRIPLQPSSNGKKSNLYCQGHYEIYEGPRIQVPDLDADLDAAVLEEHLVKQITASVEQYSNRTFLTVSEYLQMRRQGVSRELWPPYGTAYRNFRDEAVEIELNDAPCLQRHGWWRRQKRLTLGPGQSFFHSCVPEFPLEGSADDASSSRSRQIALESGAIFSESL</sequence>
<comment type="caution">
    <text evidence="1">The sequence shown here is derived from an EMBL/GenBank/DDBJ whole genome shotgun (WGS) entry which is preliminary data.</text>
</comment>
<reference evidence="1 2" key="1">
    <citation type="journal article" date="2020" name="J. Phycol.">
        <title>Comparative genome analysis reveals Cyanidiococcus gen. nov., a new extremophilic red algal genus sister to Cyanidioschyzon (Cyanidioschyzonaceae, Rhodophyta).</title>
        <authorList>
            <person name="Liu S.-L."/>
            <person name="Chiang Y.-R."/>
            <person name="Yoon H.S."/>
            <person name="Fu H.-Y."/>
        </authorList>
    </citation>
    <scope>NUCLEOTIDE SEQUENCE [LARGE SCALE GENOMIC DNA]</scope>
    <source>
        <strain evidence="1 2">THAL066</strain>
    </source>
</reference>
<organism evidence="1 2">
    <name type="scientific">Cyanidiococcus yangmingshanensis</name>
    <dbReference type="NCBI Taxonomy" id="2690220"/>
    <lineage>
        <taxon>Eukaryota</taxon>
        <taxon>Rhodophyta</taxon>
        <taxon>Bangiophyceae</taxon>
        <taxon>Cyanidiales</taxon>
        <taxon>Cyanidiaceae</taxon>
        <taxon>Cyanidiococcus</taxon>
    </lineage>
</organism>
<protein>
    <submittedName>
        <fullName evidence="1">Uncharacterized protein</fullName>
    </submittedName>
</protein>
<dbReference type="EMBL" id="VWRR01000001">
    <property type="protein sequence ID" value="KAF6005212.1"/>
    <property type="molecule type" value="Genomic_DNA"/>
</dbReference>
<evidence type="ECO:0000313" key="1">
    <source>
        <dbReference type="EMBL" id="KAF6005212.1"/>
    </source>
</evidence>
<evidence type="ECO:0000313" key="2">
    <source>
        <dbReference type="Proteomes" id="UP000530660"/>
    </source>
</evidence>
<accession>A0A7J7IQ06</accession>
<proteinExistence type="predicted"/>
<name>A0A7J7IQ06_9RHOD</name>